<evidence type="ECO:0000259" key="1">
    <source>
        <dbReference type="Pfam" id="PF08719"/>
    </source>
</evidence>
<sequence length="431" mass="48140">MSVLGCGSHAFSEFALQLRQSLEDNFLTTWMDLMDPTGIGGGAVWRDEIASGIKHAAVVLCVLSETYPVSQWCMKELAFAKAHNVPGIIKNAIIIMLTISIVLVGVLGETTDMTDELQVYLWSRQLVDFRQAITSTEPALVVNHDVYNTQLTALLDGLRNEVEKRRLVDRRDVLLSPLTVSVRQTEVEFAYHQRYVFICHGGCHTDFAKRLQGMLKLHGIASYADHQVGGTTHDAILNCSAFLPIFSDKSCRTDAFSDLFAFAENKEKPIVPIVLSANFFPLAHLQWFEAPFSIDDISYPTAEHFMMAEKARLFHDNDTLADILGATDPATAKAYGRSVDNFDEGVWCRHRFDIVVRANTAKFGQNEALKAYLLGTKKHILVEASPRDPIWGIGLSSKNEHAQNPKHWRGLNLLGFALMTVRELLQADECT</sequence>
<gene>
    <name evidence="3" type="ORF">AaE_003952</name>
</gene>
<dbReference type="CDD" id="cd15457">
    <property type="entry name" value="NADAR"/>
    <property type="match status" value="1"/>
</dbReference>
<dbReference type="InterPro" id="IPR012816">
    <property type="entry name" value="NADAR"/>
</dbReference>
<organism evidence="3 4">
    <name type="scientific">Aphanomyces astaci</name>
    <name type="common">Crayfish plague agent</name>
    <dbReference type="NCBI Taxonomy" id="112090"/>
    <lineage>
        <taxon>Eukaryota</taxon>
        <taxon>Sar</taxon>
        <taxon>Stramenopiles</taxon>
        <taxon>Oomycota</taxon>
        <taxon>Saprolegniomycetes</taxon>
        <taxon>Saprolegniales</taxon>
        <taxon>Verrucalvaceae</taxon>
        <taxon>Aphanomyces</taxon>
    </lineage>
</organism>
<evidence type="ECO:0000313" key="3">
    <source>
        <dbReference type="EMBL" id="KAF0758401.1"/>
    </source>
</evidence>
<dbReference type="EMBL" id="VJMI01009645">
    <property type="protein sequence ID" value="KAF0758401.1"/>
    <property type="molecule type" value="Genomic_DNA"/>
</dbReference>
<dbReference type="PANTHER" id="PTHR47508:SF1">
    <property type="entry name" value="NON-SPECIFIC SERINE_THREONINE PROTEIN KINASE"/>
    <property type="match status" value="1"/>
</dbReference>
<dbReference type="NCBIfam" id="TIGR02464">
    <property type="entry name" value="ribofla_fusion"/>
    <property type="match status" value="1"/>
</dbReference>
<dbReference type="InterPro" id="IPR035897">
    <property type="entry name" value="Toll_tir_struct_dom_sf"/>
</dbReference>
<dbReference type="VEuPathDB" id="FungiDB:H257_18052"/>
<dbReference type="Proteomes" id="UP000469452">
    <property type="component" value="Unassembled WGS sequence"/>
</dbReference>
<feature type="domain" description="TIR" evidence="2">
    <location>
        <begin position="8"/>
        <end position="95"/>
    </location>
</feature>
<name>A0A6A5A604_APHAT</name>
<dbReference type="PANTHER" id="PTHR47508">
    <property type="entry name" value="SAM DOMAIN-CONTAINING PROTEIN-RELATED"/>
    <property type="match status" value="1"/>
</dbReference>
<dbReference type="GO" id="GO:0007165">
    <property type="term" value="P:signal transduction"/>
    <property type="evidence" value="ECO:0007669"/>
    <property type="project" value="InterPro"/>
</dbReference>
<feature type="domain" description="NADAR" evidence="1">
    <location>
        <begin position="287"/>
        <end position="425"/>
    </location>
</feature>
<evidence type="ECO:0008006" key="5">
    <source>
        <dbReference type="Google" id="ProtNLM"/>
    </source>
</evidence>
<evidence type="ECO:0000259" key="2">
    <source>
        <dbReference type="Pfam" id="PF13676"/>
    </source>
</evidence>
<dbReference type="InterPro" id="IPR000157">
    <property type="entry name" value="TIR_dom"/>
</dbReference>
<evidence type="ECO:0000313" key="4">
    <source>
        <dbReference type="Proteomes" id="UP000469452"/>
    </source>
</evidence>
<protein>
    <recommendedName>
        <fullName evidence="5">TIR domain-containing protein</fullName>
    </recommendedName>
</protein>
<dbReference type="Gene3D" id="1.10.357.40">
    <property type="entry name" value="YbiA-like"/>
    <property type="match status" value="1"/>
</dbReference>
<dbReference type="AlphaFoldDB" id="A0A6A5A604"/>
<proteinExistence type="predicted"/>
<accession>A0A6A5A604</accession>
<dbReference type="SUPFAM" id="SSF143990">
    <property type="entry name" value="YbiA-like"/>
    <property type="match status" value="1"/>
</dbReference>
<dbReference type="Gene3D" id="3.40.50.10140">
    <property type="entry name" value="Toll/interleukin-1 receptor homology (TIR) domain"/>
    <property type="match status" value="1"/>
</dbReference>
<comment type="caution">
    <text evidence="3">The sequence shown here is derived from an EMBL/GenBank/DDBJ whole genome shotgun (WGS) entry which is preliminary data.</text>
</comment>
<reference evidence="3 4" key="1">
    <citation type="submission" date="2019-06" db="EMBL/GenBank/DDBJ databases">
        <title>Genomics analysis of Aphanomyces spp. identifies a new class of oomycete effector associated with host adaptation.</title>
        <authorList>
            <person name="Gaulin E."/>
        </authorList>
    </citation>
    <scope>NUCLEOTIDE SEQUENCE [LARGE SCALE GENOMIC DNA]</scope>
    <source>
        <strain evidence="3 4">E</strain>
    </source>
</reference>
<dbReference type="Pfam" id="PF08719">
    <property type="entry name" value="NADAR"/>
    <property type="match status" value="1"/>
</dbReference>
<dbReference type="SUPFAM" id="SSF52200">
    <property type="entry name" value="Toll/Interleukin receptor TIR domain"/>
    <property type="match status" value="2"/>
</dbReference>
<dbReference type="Pfam" id="PF13676">
    <property type="entry name" value="TIR_2"/>
    <property type="match status" value="1"/>
</dbReference>
<dbReference type="InterPro" id="IPR037238">
    <property type="entry name" value="YbiA-like_sf"/>
</dbReference>